<sequence length="148" mass="16006">MKRTATAVWNGNIKEGQGQISTESAVLNKTSYSVASRFENGVLKYNGQPSTNPEELMAAAHAGCFTMKLNLLLSTAGFNPTTLETQCSVTLDPKIVAITQSALKLKARVPGITPERFNEITQDAKVNCPVSKAYQNNMEITLEAELLA</sequence>
<dbReference type="InterPro" id="IPR036102">
    <property type="entry name" value="OsmC/Ohrsf"/>
</dbReference>
<dbReference type="InterPro" id="IPR003718">
    <property type="entry name" value="OsmC/Ohr_fam"/>
</dbReference>
<dbReference type="GO" id="GO:0004601">
    <property type="term" value="F:peroxidase activity"/>
    <property type="evidence" value="ECO:0007669"/>
    <property type="project" value="InterPro"/>
</dbReference>
<dbReference type="NCBIfam" id="TIGR03562">
    <property type="entry name" value="osmo_induc_OsmC"/>
    <property type="match status" value="1"/>
</dbReference>
<comment type="caution">
    <text evidence="1">The sequence shown here is derived from an EMBL/GenBank/DDBJ whole genome shotgun (WGS) entry which is preliminary data.</text>
</comment>
<dbReference type="SUPFAM" id="SSF82784">
    <property type="entry name" value="OsmC-like"/>
    <property type="match status" value="1"/>
</dbReference>
<evidence type="ECO:0000313" key="2">
    <source>
        <dbReference type="Proteomes" id="UP001319180"/>
    </source>
</evidence>
<dbReference type="EMBL" id="JAHESC010000020">
    <property type="protein sequence ID" value="MBT1687783.1"/>
    <property type="molecule type" value="Genomic_DNA"/>
</dbReference>
<protein>
    <submittedName>
        <fullName evidence="1">OsmC family protein</fullName>
    </submittedName>
</protein>
<gene>
    <name evidence="1" type="ORF">KK078_14540</name>
</gene>
<proteinExistence type="predicted"/>
<dbReference type="InterPro" id="IPR052707">
    <property type="entry name" value="OsmC_Ohr_Peroxiredoxin"/>
</dbReference>
<name>A0AAP2D9A1_9BACT</name>
<dbReference type="PANTHER" id="PTHR42830:SF1">
    <property type="entry name" value="OSMOTICALLY INDUCIBLE FAMILY PROTEIN"/>
    <property type="match status" value="1"/>
</dbReference>
<organism evidence="1 2">
    <name type="scientific">Dawidia soli</name>
    <dbReference type="NCBI Taxonomy" id="2782352"/>
    <lineage>
        <taxon>Bacteria</taxon>
        <taxon>Pseudomonadati</taxon>
        <taxon>Bacteroidota</taxon>
        <taxon>Cytophagia</taxon>
        <taxon>Cytophagales</taxon>
        <taxon>Chryseotaleaceae</taxon>
        <taxon>Dawidia</taxon>
    </lineage>
</organism>
<dbReference type="Gene3D" id="3.30.300.20">
    <property type="match status" value="1"/>
</dbReference>
<evidence type="ECO:0000313" key="1">
    <source>
        <dbReference type="EMBL" id="MBT1687783.1"/>
    </source>
</evidence>
<reference evidence="1 2" key="1">
    <citation type="submission" date="2021-05" db="EMBL/GenBank/DDBJ databases">
        <title>A Polyphasic approach of four new species of the genus Ohtaekwangia: Ohtaekwangia histidinii sp. nov., Ohtaekwangia cretensis sp. nov., Ohtaekwangia indiensis sp. nov., Ohtaekwangia reichenbachii sp. nov. from diverse environment.</title>
        <authorList>
            <person name="Octaviana S."/>
        </authorList>
    </citation>
    <scope>NUCLEOTIDE SEQUENCE [LARGE SCALE GENOMIC DNA]</scope>
    <source>
        <strain evidence="1 2">PWU37</strain>
    </source>
</reference>
<dbReference type="InterPro" id="IPR015946">
    <property type="entry name" value="KH_dom-like_a/b"/>
</dbReference>
<accession>A0AAP2D9A1</accession>
<keyword evidence="2" id="KW-1185">Reference proteome</keyword>
<dbReference type="PANTHER" id="PTHR42830">
    <property type="entry name" value="OSMOTICALLY INDUCIBLE FAMILY PROTEIN"/>
    <property type="match status" value="1"/>
</dbReference>
<dbReference type="RefSeq" id="WP_254091013.1">
    <property type="nucleotide sequence ID" value="NZ_JAHESC010000020.1"/>
</dbReference>
<dbReference type="Proteomes" id="UP001319180">
    <property type="component" value="Unassembled WGS sequence"/>
</dbReference>
<dbReference type="GO" id="GO:0006979">
    <property type="term" value="P:response to oxidative stress"/>
    <property type="evidence" value="ECO:0007669"/>
    <property type="project" value="InterPro"/>
</dbReference>
<dbReference type="InterPro" id="IPR019904">
    <property type="entry name" value="Peroxiredoxin_OsmC"/>
</dbReference>
<dbReference type="Pfam" id="PF02566">
    <property type="entry name" value="OsmC"/>
    <property type="match status" value="1"/>
</dbReference>
<dbReference type="AlphaFoldDB" id="A0AAP2D9A1"/>